<dbReference type="InterPro" id="IPR009057">
    <property type="entry name" value="Homeodomain-like_sf"/>
</dbReference>
<dbReference type="PROSITE" id="PS01124">
    <property type="entry name" value="HTH_ARAC_FAMILY_2"/>
    <property type="match status" value="1"/>
</dbReference>
<dbReference type="GO" id="GO:0003700">
    <property type="term" value="F:DNA-binding transcription factor activity"/>
    <property type="evidence" value="ECO:0007669"/>
    <property type="project" value="InterPro"/>
</dbReference>
<dbReference type="Gene3D" id="3.40.50.880">
    <property type="match status" value="1"/>
</dbReference>
<dbReference type="GO" id="GO:0043565">
    <property type="term" value="F:sequence-specific DNA binding"/>
    <property type="evidence" value="ECO:0007669"/>
    <property type="project" value="InterPro"/>
</dbReference>
<evidence type="ECO:0000313" key="5">
    <source>
        <dbReference type="EMBL" id="KIC60314.1"/>
    </source>
</evidence>
<dbReference type="AlphaFoldDB" id="A0A0B4CGE0"/>
<dbReference type="PANTHER" id="PTHR43130:SF3">
    <property type="entry name" value="HTH-TYPE TRANSCRIPTIONAL REGULATOR RV1931C"/>
    <property type="match status" value="1"/>
</dbReference>
<dbReference type="Gene3D" id="1.10.10.60">
    <property type="entry name" value="Homeodomain-like"/>
    <property type="match status" value="1"/>
</dbReference>
<keyword evidence="2" id="KW-0238">DNA-binding</keyword>
<keyword evidence="1" id="KW-0805">Transcription regulation</keyword>
<dbReference type="InterPro" id="IPR018062">
    <property type="entry name" value="HTH_AraC-typ_CS"/>
</dbReference>
<dbReference type="Pfam" id="PF12833">
    <property type="entry name" value="HTH_18"/>
    <property type="match status" value="1"/>
</dbReference>
<evidence type="ECO:0000313" key="6">
    <source>
        <dbReference type="Proteomes" id="UP000031202"/>
    </source>
</evidence>
<dbReference type="SUPFAM" id="SSF46689">
    <property type="entry name" value="Homeodomain-like"/>
    <property type="match status" value="2"/>
</dbReference>
<evidence type="ECO:0000256" key="3">
    <source>
        <dbReference type="ARBA" id="ARBA00023163"/>
    </source>
</evidence>
<comment type="caution">
    <text evidence="5">The sequence shown here is derived from an EMBL/GenBank/DDBJ whole genome shotgun (WGS) entry which is preliminary data.</text>
</comment>
<dbReference type="Pfam" id="PF01965">
    <property type="entry name" value="DJ-1_PfpI"/>
    <property type="match status" value="1"/>
</dbReference>
<name>A0A0B4CGE0_9MICO</name>
<dbReference type="InterPro" id="IPR052158">
    <property type="entry name" value="INH-QAR"/>
</dbReference>
<reference evidence="5 6" key="1">
    <citation type="submission" date="2014-12" db="EMBL/GenBank/DDBJ databases">
        <title>Genome sequencing of Microbacterium hominis TPW29.</title>
        <authorList>
            <person name="Tan P.W."/>
            <person name="Chan K.-G."/>
        </authorList>
    </citation>
    <scope>NUCLEOTIDE SEQUENCE [LARGE SCALE GENOMIC DNA]</scope>
    <source>
        <strain evidence="5 6">TPW29</strain>
    </source>
</reference>
<proteinExistence type="predicted"/>
<dbReference type="PROSITE" id="PS00041">
    <property type="entry name" value="HTH_ARAC_FAMILY_1"/>
    <property type="match status" value="1"/>
</dbReference>
<evidence type="ECO:0000256" key="1">
    <source>
        <dbReference type="ARBA" id="ARBA00023015"/>
    </source>
</evidence>
<dbReference type="RefSeq" id="WP_039412475.1">
    <property type="nucleotide sequence ID" value="NZ_JWSZ01000001.1"/>
</dbReference>
<dbReference type="SMART" id="SM00342">
    <property type="entry name" value="HTH_ARAC"/>
    <property type="match status" value="1"/>
</dbReference>
<dbReference type="Proteomes" id="UP000031202">
    <property type="component" value="Unassembled WGS sequence"/>
</dbReference>
<evidence type="ECO:0000256" key="2">
    <source>
        <dbReference type="ARBA" id="ARBA00023125"/>
    </source>
</evidence>
<dbReference type="CDD" id="cd03137">
    <property type="entry name" value="GATase1_AraC_1"/>
    <property type="match status" value="1"/>
</dbReference>
<dbReference type="PANTHER" id="PTHR43130">
    <property type="entry name" value="ARAC-FAMILY TRANSCRIPTIONAL REGULATOR"/>
    <property type="match status" value="1"/>
</dbReference>
<dbReference type="InterPro" id="IPR002818">
    <property type="entry name" value="DJ-1/PfpI"/>
</dbReference>
<keyword evidence="3" id="KW-0804">Transcription</keyword>
<dbReference type="InterPro" id="IPR018060">
    <property type="entry name" value="HTH_AraC"/>
</dbReference>
<sequence length="321" mass="33598">MPAARRRIGFLLFDGVKALDVIGPAEVFAEANLTADTYDLVFLSASGADVMTSMGLAFGVHAAASDSGPLDTIVVPGSEWAPDVFDDAELRAAIVLLSRRARRVASICSGAFGLAAVGLLDGGPATTHWKFADELARRHPAVRVDAEHLFTRHGEIFTSAGVAAGIDLALCLVEDDLGADVARTVAQGLLVYMRRAGGQAQFSAPLRAGTPRTSLGAAIAAYVAENPTRPLTVGELAAHVNVSTRHVTRVIREELGATAASYVAAVRLSIAVGLLESGAAVTEAAASAGFPSVVALRRAFAAQYRMTPSEYQRRFRRTASV</sequence>
<organism evidence="5 6">
    <name type="scientific">Microbacterium hominis</name>
    <dbReference type="NCBI Taxonomy" id="162426"/>
    <lineage>
        <taxon>Bacteria</taxon>
        <taxon>Bacillati</taxon>
        <taxon>Actinomycetota</taxon>
        <taxon>Actinomycetes</taxon>
        <taxon>Micrococcales</taxon>
        <taxon>Microbacteriaceae</taxon>
        <taxon>Microbacterium</taxon>
    </lineage>
</organism>
<feature type="domain" description="HTH araC/xylS-type" evidence="4">
    <location>
        <begin position="217"/>
        <end position="314"/>
    </location>
</feature>
<gene>
    <name evidence="5" type="ORF">RM52_01720</name>
</gene>
<dbReference type="EMBL" id="JWSZ01000001">
    <property type="protein sequence ID" value="KIC60314.1"/>
    <property type="molecule type" value="Genomic_DNA"/>
</dbReference>
<protein>
    <submittedName>
        <fullName evidence="5">AraC family transcriptional regulator</fullName>
    </submittedName>
</protein>
<dbReference type="InterPro" id="IPR029062">
    <property type="entry name" value="Class_I_gatase-like"/>
</dbReference>
<accession>A0A0B4CGE0</accession>
<dbReference type="SUPFAM" id="SSF52317">
    <property type="entry name" value="Class I glutamine amidotransferase-like"/>
    <property type="match status" value="1"/>
</dbReference>
<evidence type="ECO:0000259" key="4">
    <source>
        <dbReference type="PROSITE" id="PS01124"/>
    </source>
</evidence>